<reference evidence="1 2" key="1">
    <citation type="journal article" date="2012" name="Genome Biol.">
        <title>Genome and low-iron response of an oceanic diatom adapted to chronic iron limitation.</title>
        <authorList>
            <person name="Lommer M."/>
            <person name="Specht M."/>
            <person name="Roy A.S."/>
            <person name="Kraemer L."/>
            <person name="Andreson R."/>
            <person name="Gutowska M.A."/>
            <person name="Wolf J."/>
            <person name="Bergner S.V."/>
            <person name="Schilhabel M.B."/>
            <person name="Klostermeier U.C."/>
            <person name="Beiko R.G."/>
            <person name="Rosenstiel P."/>
            <person name="Hippler M."/>
            <person name="Laroche J."/>
        </authorList>
    </citation>
    <scope>NUCLEOTIDE SEQUENCE [LARGE SCALE GENOMIC DNA]</scope>
    <source>
        <strain evidence="1 2">CCMP1005</strain>
    </source>
</reference>
<gene>
    <name evidence="1" type="ORF">THAOC_28002</name>
</gene>
<comment type="caution">
    <text evidence="1">The sequence shown here is derived from an EMBL/GenBank/DDBJ whole genome shotgun (WGS) entry which is preliminary data.</text>
</comment>
<sequence length="78" mass="8413">LVLLSPASARLGIGTFGKSFISLNDALVLARDLGNATSWALMQNLDTQQGRIEEIQKLTTPERVIDSPQDTGLFGGKR</sequence>
<proteinExistence type="predicted"/>
<evidence type="ECO:0000313" key="2">
    <source>
        <dbReference type="Proteomes" id="UP000266841"/>
    </source>
</evidence>
<organism evidence="1 2">
    <name type="scientific">Thalassiosira oceanica</name>
    <name type="common">Marine diatom</name>
    <dbReference type="NCBI Taxonomy" id="159749"/>
    <lineage>
        <taxon>Eukaryota</taxon>
        <taxon>Sar</taxon>
        <taxon>Stramenopiles</taxon>
        <taxon>Ochrophyta</taxon>
        <taxon>Bacillariophyta</taxon>
        <taxon>Coscinodiscophyceae</taxon>
        <taxon>Thalassiosirophycidae</taxon>
        <taxon>Thalassiosirales</taxon>
        <taxon>Thalassiosiraceae</taxon>
        <taxon>Thalassiosira</taxon>
    </lineage>
</organism>
<protein>
    <submittedName>
        <fullName evidence="1">Uncharacterized protein</fullName>
    </submittedName>
</protein>
<accession>K0RV76</accession>
<name>K0RV76_THAOC</name>
<keyword evidence="2" id="KW-1185">Reference proteome</keyword>
<dbReference type="Proteomes" id="UP000266841">
    <property type="component" value="Unassembled WGS sequence"/>
</dbReference>
<feature type="non-terminal residue" evidence="1">
    <location>
        <position position="1"/>
    </location>
</feature>
<evidence type="ECO:0000313" key="1">
    <source>
        <dbReference type="EMBL" id="EJK52696.1"/>
    </source>
</evidence>
<dbReference type="AlphaFoldDB" id="K0RV76"/>
<dbReference type="EMBL" id="AGNL01039380">
    <property type="protein sequence ID" value="EJK52696.1"/>
    <property type="molecule type" value="Genomic_DNA"/>
</dbReference>